<dbReference type="Pfam" id="PF01904">
    <property type="entry name" value="DUF72"/>
    <property type="match status" value="1"/>
</dbReference>
<dbReference type="RefSeq" id="WP_148929528.1">
    <property type="nucleotide sequence ID" value="NZ_VNHS01000004.1"/>
</dbReference>
<comment type="caution">
    <text evidence="2">The sequence shown here is derived from an EMBL/GenBank/DDBJ whole genome shotgun (WGS) entry which is preliminary data.</text>
</comment>
<keyword evidence="3" id="KW-1185">Reference proteome</keyword>
<evidence type="ECO:0000313" key="2">
    <source>
        <dbReference type="EMBL" id="TYP75607.1"/>
    </source>
</evidence>
<accession>A0A5S5C8G5</accession>
<name>A0A5S5C8G5_9BACL</name>
<dbReference type="InterPro" id="IPR036520">
    <property type="entry name" value="UPF0759_sf"/>
</dbReference>
<evidence type="ECO:0000313" key="3">
    <source>
        <dbReference type="Proteomes" id="UP000323257"/>
    </source>
</evidence>
<gene>
    <name evidence="2" type="ORF">BCM02_104287</name>
</gene>
<dbReference type="AlphaFoldDB" id="A0A5S5C8G5"/>
<dbReference type="Proteomes" id="UP000323257">
    <property type="component" value="Unassembled WGS sequence"/>
</dbReference>
<dbReference type="OrthoDB" id="9780310at2"/>
<feature type="region of interest" description="Disordered" evidence="1">
    <location>
        <begin position="272"/>
        <end position="296"/>
    </location>
</feature>
<dbReference type="PANTHER" id="PTHR30348">
    <property type="entry name" value="UNCHARACTERIZED PROTEIN YECE"/>
    <property type="match status" value="1"/>
</dbReference>
<organism evidence="2 3">
    <name type="scientific">Paenibacillus methanolicus</name>
    <dbReference type="NCBI Taxonomy" id="582686"/>
    <lineage>
        <taxon>Bacteria</taxon>
        <taxon>Bacillati</taxon>
        <taxon>Bacillota</taxon>
        <taxon>Bacilli</taxon>
        <taxon>Bacillales</taxon>
        <taxon>Paenibacillaceae</taxon>
        <taxon>Paenibacillus</taxon>
    </lineage>
</organism>
<evidence type="ECO:0000256" key="1">
    <source>
        <dbReference type="SAM" id="MobiDB-lite"/>
    </source>
</evidence>
<dbReference type="EMBL" id="VNHS01000004">
    <property type="protein sequence ID" value="TYP75607.1"/>
    <property type="molecule type" value="Genomic_DNA"/>
</dbReference>
<dbReference type="SUPFAM" id="SSF117396">
    <property type="entry name" value="TM1631-like"/>
    <property type="match status" value="1"/>
</dbReference>
<dbReference type="Gene3D" id="3.20.20.410">
    <property type="entry name" value="Protein of unknown function UPF0759"/>
    <property type="match status" value="1"/>
</dbReference>
<dbReference type="InterPro" id="IPR002763">
    <property type="entry name" value="DUF72"/>
</dbReference>
<reference evidence="2 3" key="1">
    <citation type="submission" date="2019-07" db="EMBL/GenBank/DDBJ databases">
        <title>Genomic Encyclopedia of Type Strains, Phase III (KMG-III): the genomes of soil and plant-associated and newly described type strains.</title>
        <authorList>
            <person name="Whitman W."/>
        </authorList>
    </citation>
    <scope>NUCLEOTIDE SEQUENCE [LARGE SCALE GENOMIC DNA]</scope>
    <source>
        <strain evidence="2 3">BL24</strain>
    </source>
</reference>
<proteinExistence type="predicted"/>
<protein>
    <submittedName>
        <fullName evidence="2">Uncharacterized protein YecE (DUF72 family)</fullName>
    </submittedName>
</protein>
<sequence>MIRIGLCGWGDHPTLYKEAKEKNKLAAYANWFPAVEVDSSFYAVQAPKLAEKWASETPADFRFVVKAYQGMTGHSRGGAHKPFESEDAMYKAFHESIEPIRAAGKLDAVLFQYPPWFTCTRFNVEELRTAKRRMADIPCALEFRNQSWYAPGTRERTIEFTKREGWIHTVCDEPQAGEGSVPIVEAVTDEGMALIRLHGRNVSGWNSAGQPNWRDVRYLYRYGEEELTEWGERIDRLAREASRVVVLFNNNSGGDAADNGLELMRMLGMTPPRGSFERPAAPEPEPVEQMDLFDLT</sequence>
<dbReference type="PANTHER" id="PTHR30348:SF13">
    <property type="entry name" value="UPF0759 PROTEIN YUNF"/>
    <property type="match status" value="1"/>
</dbReference>